<proteinExistence type="predicted"/>
<protein>
    <submittedName>
        <fullName evidence="1">Uncharacterized protein</fullName>
    </submittedName>
</protein>
<accession>A0ABQ9V1F7</accession>
<organism evidence="1 2">
    <name type="scientific">Saguinus oedipus</name>
    <name type="common">Cotton-top tamarin</name>
    <name type="synonym">Oedipomidas oedipus</name>
    <dbReference type="NCBI Taxonomy" id="9490"/>
    <lineage>
        <taxon>Eukaryota</taxon>
        <taxon>Metazoa</taxon>
        <taxon>Chordata</taxon>
        <taxon>Craniata</taxon>
        <taxon>Vertebrata</taxon>
        <taxon>Euteleostomi</taxon>
        <taxon>Mammalia</taxon>
        <taxon>Eutheria</taxon>
        <taxon>Euarchontoglires</taxon>
        <taxon>Primates</taxon>
        <taxon>Haplorrhini</taxon>
        <taxon>Platyrrhini</taxon>
        <taxon>Cebidae</taxon>
        <taxon>Callitrichinae</taxon>
        <taxon>Saguinus</taxon>
    </lineage>
</organism>
<dbReference type="EMBL" id="JASSZA010000009">
    <property type="protein sequence ID" value="KAK2102563.1"/>
    <property type="molecule type" value="Genomic_DNA"/>
</dbReference>
<gene>
    <name evidence="1" type="ORF">P7K49_020230</name>
</gene>
<sequence>MYLHLLKRCLQESGFGEAENKCLCECQALAVGEGTTWACVQPHLSCCPAGHRPLSFPFGDPAAERAPPGTPSSAMLACLQRTQNPPGQHLACPNKSLELRKCE</sequence>
<name>A0ABQ9V1F7_SAGOE</name>
<keyword evidence="2" id="KW-1185">Reference proteome</keyword>
<dbReference type="Proteomes" id="UP001266305">
    <property type="component" value="Unassembled WGS sequence"/>
</dbReference>
<evidence type="ECO:0000313" key="1">
    <source>
        <dbReference type="EMBL" id="KAK2102563.1"/>
    </source>
</evidence>
<comment type="caution">
    <text evidence="1">The sequence shown here is derived from an EMBL/GenBank/DDBJ whole genome shotgun (WGS) entry which is preliminary data.</text>
</comment>
<evidence type="ECO:0000313" key="2">
    <source>
        <dbReference type="Proteomes" id="UP001266305"/>
    </source>
</evidence>
<reference evidence="1 2" key="1">
    <citation type="submission" date="2023-05" db="EMBL/GenBank/DDBJ databases">
        <title>B98-5 Cell Line De Novo Hybrid Assembly: An Optical Mapping Approach.</title>
        <authorList>
            <person name="Kananen K."/>
            <person name="Auerbach J.A."/>
            <person name="Kautto E."/>
            <person name="Blachly J.S."/>
        </authorList>
    </citation>
    <scope>NUCLEOTIDE SEQUENCE [LARGE SCALE GENOMIC DNA]</scope>
    <source>
        <strain evidence="1">B95-8</strain>
        <tissue evidence="1">Cell line</tissue>
    </source>
</reference>